<sequence length="34" mass="4237">MSKLYVKIRKIWLKNKQLKDQLVADRCYYSYNLN</sequence>
<proteinExistence type="predicted"/>
<dbReference type="EMBL" id="CACVAP010000022">
    <property type="protein sequence ID" value="CAA6799580.1"/>
    <property type="molecule type" value="Genomic_DNA"/>
</dbReference>
<organism evidence="1">
    <name type="scientific">uncultured Sulfurovum sp</name>
    <dbReference type="NCBI Taxonomy" id="269237"/>
    <lineage>
        <taxon>Bacteria</taxon>
        <taxon>Pseudomonadati</taxon>
        <taxon>Campylobacterota</taxon>
        <taxon>Epsilonproteobacteria</taxon>
        <taxon>Campylobacterales</taxon>
        <taxon>Sulfurovaceae</taxon>
        <taxon>Sulfurovum</taxon>
        <taxon>environmental samples</taxon>
    </lineage>
</organism>
<dbReference type="AlphaFoldDB" id="A0A6S6S9E3"/>
<evidence type="ECO:0000313" key="1">
    <source>
        <dbReference type="EMBL" id="CAA6799580.1"/>
    </source>
</evidence>
<name>A0A6S6S9E3_9BACT</name>
<gene>
    <name evidence="1" type="ORF">HELGO_WM11672</name>
</gene>
<accession>A0A6S6S9E3</accession>
<protein>
    <submittedName>
        <fullName evidence="1">Uncharacterized protein</fullName>
    </submittedName>
</protein>
<reference evidence="1" key="1">
    <citation type="submission" date="2020-01" db="EMBL/GenBank/DDBJ databases">
        <authorList>
            <person name="Meier V. D."/>
            <person name="Meier V D."/>
        </authorList>
    </citation>
    <scope>NUCLEOTIDE SEQUENCE</scope>
    <source>
        <strain evidence="1">HLG_WM_MAG_06</strain>
    </source>
</reference>